<dbReference type="GO" id="GO:0005886">
    <property type="term" value="C:plasma membrane"/>
    <property type="evidence" value="ECO:0007669"/>
    <property type="project" value="UniProtKB-SubCell"/>
</dbReference>
<dbReference type="Gene3D" id="1.10.3730.20">
    <property type="match status" value="1"/>
</dbReference>
<comment type="caution">
    <text evidence="9">The sequence shown here is derived from an EMBL/GenBank/DDBJ whole genome shotgun (WGS) entry which is preliminary data.</text>
</comment>
<evidence type="ECO:0000256" key="8">
    <source>
        <dbReference type="SAM" id="Phobius"/>
    </source>
</evidence>
<name>A0A6L8V9H5_9BACL</name>
<dbReference type="Proteomes" id="UP000481087">
    <property type="component" value="Unassembled WGS sequence"/>
</dbReference>
<gene>
    <name evidence="9" type="ORF">GQF01_32915</name>
</gene>
<evidence type="ECO:0000256" key="6">
    <source>
        <dbReference type="ARBA" id="ARBA00023136"/>
    </source>
</evidence>
<evidence type="ECO:0000256" key="4">
    <source>
        <dbReference type="ARBA" id="ARBA00022692"/>
    </source>
</evidence>
<dbReference type="InterPro" id="IPR045324">
    <property type="entry name" value="Small_multidrug_res"/>
</dbReference>
<accession>A0A6L8V9H5</accession>
<keyword evidence="3" id="KW-1003">Cell membrane</keyword>
<feature type="transmembrane region" description="Helical" evidence="8">
    <location>
        <begin position="28"/>
        <end position="46"/>
    </location>
</feature>
<dbReference type="EMBL" id="WTUZ01000040">
    <property type="protein sequence ID" value="MZQ86923.1"/>
    <property type="molecule type" value="Genomic_DNA"/>
</dbReference>
<comment type="similarity">
    <text evidence="7">Belongs to the drug/metabolite transporter (DMT) superfamily. Small multidrug resistance (SMR) (TC 2.A.7.1) family.</text>
</comment>
<evidence type="ECO:0000313" key="9">
    <source>
        <dbReference type="EMBL" id="MZQ86923.1"/>
    </source>
</evidence>
<reference evidence="9 10" key="1">
    <citation type="submission" date="2019-12" db="EMBL/GenBank/DDBJ databases">
        <title>Paenibacillus sp. nov. sp. isolated from soil.</title>
        <authorList>
            <person name="Kim J."/>
            <person name="Jeong S.E."/>
            <person name="Jung H.S."/>
            <person name="Jeon C.O."/>
        </authorList>
    </citation>
    <scope>NUCLEOTIDE SEQUENCE [LARGE SCALE GENOMIC DNA]</scope>
    <source>
        <strain evidence="9 10">5J-6</strain>
    </source>
</reference>
<evidence type="ECO:0000256" key="1">
    <source>
        <dbReference type="ARBA" id="ARBA00004651"/>
    </source>
</evidence>
<keyword evidence="4 7" id="KW-0812">Transmembrane</keyword>
<evidence type="ECO:0000313" key="10">
    <source>
        <dbReference type="Proteomes" id="UP000481087"/>
    </source>
</evidence>
<dbReference type="SUPFAM" id="SSF103481">
    <property type="entry name" value="Multidrug resistance efflux transporter EmrE"/>
    <property type="match status" value="1"/>
</dbReference>
<evidence type="ECO:0000256" key="2">
    <source>
        <dbReference type="ARBA" id="ARBA00022448"/>
    </source>
</evidence>
<feature type="transmembrane region" description="Helical" evidence="8">
    <location>
        <begin position="83"/>
        <end position="102"/>
    </location>
</feature>
<protein>
    <submittedName>
        <fullName evidence="9">QacE family quaternary ammonium compound efflux SMR transporter</fullName>
    </submittedName>
</protein>
<dbReference type="PANTHER" id="PTHR30561">
    <property type="entry name" value="SMR FAMILY PROTON-DEPENDENT DRUG EFFLUX TRANSPORTER SUGE"/>
    <property type="match status" value="1"/>
</dbReference>
<evidence type="ECO:0000256" key="7">
    <source>
        <dbReference type="RuleBase" id="RU003942"/>
    </source>
</evidence>
<feature type="transmembrane region" description="Helical" evidence="8">
    <location>
        <begin position="5"/>
        <end position="22"/>
    </location>
</feature>
<proteinExistence type="inferred from homology"/>
<evidence type="ECO:0000256" key="5">
    <source>
        <dbReference type="ARBA" id="ARBA00022989"/>
    </source>
</evidence>
<dbReference type="AlphaFoldDB" id="A0A6L8V9H5"/>
<keyword evidence="5 8" id="KW-1133">Transmembrane helix</keyword>
<sequence length="113" mass="12568">MNRNWIFIFIGAFFEVVWVTGLKHADTTWTWIGTIIAMYISFHLVISASTKLPVGTVYAVFTGMGTAGTVLVEMLLFGEPFRFLKVFLIILLLSGVFGLKFVTKENNTKGAAI</sequence>
<dbReference type="FunFam" id="1.10.3730.20:FF:000001">
    <property type="entry name" value="Quaternary ammonium compound resistance transporter SugE"/>
    <property type="match status" value="1"/>
</dbReference>
<keyword evidence="6 8" id="KW-0472">Membrane</keyword>
<dbReference type="PANTHER" id="PTHR30561:SF7">
    <property type="entry name" value="GUANIDINIUM EFFLUX SYSTEM SUBUNIT GDNC-RELATED"/>
    <property type="match status" value="1"/>
</dbReference>
<dbReference type="InterPro" id="IPR037185">
    <property type="entry name" value="EmrE-like"/>
</dbReference>
<dbReference type="InterPro" id="IPR000390">
    <property type="entry name" value="Small_drug/metabolite_transptr"/>
</dbReference>
<dbReference type="RefSeq" id="WP_161411426.1">
    <property type="nucleotide sequence ID" value="NZ_WTUZ01000040.1"/>
</dbReference>
<keyword evidence="10" id="KW-1185">Reference proteome</keyword>
<comment type="subcellular location">
    <subcellularLocation>
        <location evidence="1 7">Cell membrane</location>
        <topology evidence="1 7">Multi-pass membrane protein</topology>
    </subcellularLocation>
</comment>
<evidence type="ECO:0000256" key="3">
    <source>
        <dbReference type="ARBA" id="ARBA00022475"/>
    </source>
</evidence>
<feature type="transmembrane region" description="Helical" evidence="8">
    <location>
        <begin position="58"/>
        <end position="77"/>
    </location>
</feature>
<organism evidence="9 10">
    <name type="scientific">Paenibacillus silvestris</name>
    <dbReference type="NCBI Taxonomy" id="2606219"/>
    <lineage>
        <taxon>Bacteria</taxon>
        <taxon>Bacillati</taxon>
        <taxon>Bacillota</taxon>
        <taxon>Bacilli</taxon>
        <taxon>Bacillales</taxon>
        <taxon>Paenibacillaceae</taxon>
        <taxon>Paenibacillus</taxon>
    </lineage>
</organism>
<dbReference type="GO" id="GO:0022857">
    <property type="term" value="F:transmembrane transporter activity"/>
    <property type="evidence" value="ECO:0007669"/>
    <property type="project" value="InterPro"/>
</dbReference>
<dbReference type="Pfam" id="PF00893">
    <property type="entry name" value="Multi_Drug_Res"/>
    <property type="match status" value="1"/>
</dbReference>
<keyword evidence="2" id="KW-0813">Transport</keyword>